<reference evidence="1" key="2">
    <citation type="submission" date="2017-10" db="EMBL/GenBank/DDBJ databases">
        <title>Ladona fulva Genome sequencing and assembly.</title>
        <authorList>
            <person name="Murali S."/>
            <person name="Richards S."/>
            <person name="Bandaranaike D."/>
            <person name="Bellair M."/>
            <person name="Blankenburg K."/>
            <person name="Chao H."/>
            <person name="Dinh H."/>
            <person name="Doddapaneni H."/>
            <person name="Dugan-Rocha S."/>
            <person name="Elkadiri S."/>
            <person name="Gnanaolivu R."/>
            <person name="Hernandez B."/>
            <person name="Skinner E."/>
            <person name="Javaid M."/>
            <person name="Lee S."/>
            <person name="Li M."/>
            <person name="Ming W."/>
            <person name="Munidasa M."/>
            <person name="Muniz J."/>
            <person name="Nguyen L."/>
            <person name="Hughes D."/>
            <person name="Osuji N."/>
            <person name="Pu L.-L."/>
            <person name="Puazo M."/>
            <person name="Qu C."/>
            <person name="Quiroz J."/>
            <person name="Raj R."/>
            <person name="Weissenberger G."/>
            <person name="Xin Y."/>
            <person name="Zou X."/>
            <person name="Han Y."/>
            <person name="Worley K."/>
            <person name="Muzny D."/>
            <person name="Gibbs R."/>
        </authorList>
    </citation>
    <scope>NUCLEOTIDE SEQUENCE</scope>
    <source>
        <strain evidence="1">Sampled in the wild</strain>
    </source>
</reference>
<gene>
    <name evidence="1" type="ORF">J437_LFUL018781</name>
</gene>
<evidence type="ECO:0000313" key="1">
    <source>
        <dbReference type="EMBL" id="KAG8239018.1"/>
    </source>
</evidence>
<sequence length="79" mass="8790">MHKHICYRHFAGYGRFEYIQTDGGGLTDIFEANPADGWPVAHLIQDLVQLQEGLLEKQILHNSFSGSAITALPGRDILP</sequence>
<name>A0A8K0KRE8_LADFU</name>
<organism evidence="1 2">
    <name type="scientific">Ladona fulva</name>
    <name type="common">Scarce chaser dragonfly</name>
    <name type="synonym">Libellula fulva</name>
    <dbReference type="NCBI Taxonomy" id="123851"/>
    <lineage>
        <taxon>Eukaryota</taxon>
        <taxon>Metazoa</taxon>
        <taxon>Ecdysozoa</taxon>
        <taxon>Arthropoda</taxon>
        <taxon>Hexapoda</taxon>
        <taxon>Insecta</taxon>
        <taxon>Pterygota</taxon>
        <taxon>Palaeoptera</taxon>
        <taxon>Odonata</taxon>
        <taxon>Epiprocta</taxon>
        <taxon>Anisoptera</taxon>
        <taxon>Libelluloidea</taxon>
        <taxon>Libellulidae</taxon>
        <taxon>Ladona</taxon>
    </lineage>
</organism>
<dbReference type="AlphaFoldDB" id="A0A8K0KRE8"/>
<accession>A0A8K0KRE8</accession>
<dbReference type="Proteomes" id="UP000792457">
    <property type="component" value="Unassembled WGS sequence"/>
</dbReference>
<proteinExistence type="predicted"/>
<keyword evidence="2" id="KW-1185">Reference proteome</keyword>
<dbReference type="EMBL" id="KZ309485">
    <property type="protein sequence ID" value="KAG8239018.1"/>
    <property type="molecule type" value="Genomic_DNA"/>
</dbReference>
<protein>
    <submittedName>
        <fullName evidence="1">Uncharacterized protein</fullName>
    </submittedName>
</protein>
<evidence type="ECO:0000313" key="2">
    <source>
        <dbReference type="Proteomes" id="UP000792457"/>
    </source>
</evidence>
<comment type="caution">
    <text evidence="1">The sequence shown here is derived from an EMBL/GenBank/DDBJ whole genome shotgun (WGS) entry which is preliminary data.</text>
</comment>
<reference evidence="1" key="1">
    <citation type="submission" date="2013-04" db="EMBL/GenBank/DDBJ databases">
        <authorList>
            <person name="Qu J."/>
            <person name="Murali S.C."/>
            <person name="Bandaranaike D."/>
            <person name="Bellair M."/>
            <person name="Blankenburg K."/>
            <person name="Chao H."/>
            <person name="Dinh H."/>
            <person name="Doddapaneni H."/>
            <person name="Downs B."/>
            <person name="Dugan-Rocha S."/>
            <person name="Elkadiri S."/>
            <person name="Gnanaolivu R.D."/>
            <person name="Hernandez B."/>
            <person name="Javaid M."/>
            <person name="Jayaseelan J.C."/>
            <person name="Lee S."/>
            <person name="Li M."/>
            <person name="Ming W."/>
            <person name="Munidasa M."/>
            <person name="Muniz J."/>
            <person name="Nguyen L."/>
            <person name="Ongeri F."/>
            <person name="Osuji N."/>
            <person name="Pu L.-L."/>
            <person name="Puazo M."/>
            <person name="Qu C."/>
            <person name="Quiroz J."/>
            <person name="Raj R."/>
            <person name="Weissenberger G."/>
            <person name="Xin Y."/>
            <person name="Zou X."/>
            <person name="Han Y."/>
            <person name="Richards S."/>
            <person name="Worley K."/>
            <person name="Muzny D."/>
            <person name="Gibbs R."/>
        </authorList>
    </citation>
    <scope>NUCLEOTIDE SEQUENCE</scope>
    <source>
        <strain evidence="1">Sampled in the wild</strain>
    </source>
</reference>